<dbReference type="PANTHER" id="PTHR46599">
    <property type="entry name" value="PIGGYBAC TRANSPOSABLE ELEMENT-DERIVED PROTEIN 4"/>
    <property type="match status" value="1"/>
</dbReference>
<gene>
    <name evidence="2" type="ORF">APLA_LOCUS18253</name>
</gene>
<dbReference type="Proteomes" id="UP000494106">
    <property type="component" value="Unassembled WGS sequence"/>
</dbReference>
<dbReference type="EMBL" id="CADEBC010000872">
    <property type="protein sequence ID" value="CAB3262184.1"/>
    <property type="molecule type" value="Genomic_DNA"/>
</dbReference>
<dbReference type="InterPro" id="IPR029526">
    <property type="entry name" value="PGBD"/>
</dbReference>
<accession>A0A8S1BQH0</accession>
<name>A0A8S1BQH0_ARCPL</name>
<organism evidence="2 3">
    <name type="scientific">Arctia plantaginis</name>
    <name type="common">Wood tiger moth</name>
    <name type="synonym">Phalaena plantaginis</name>
    <dbReference type="NCBI Taxonomy" id="874455"/>
    <lineage>
        <taxon>Eukaryota</taxon>
        <taxon>Metazoa</taxon>
        <taxon>Ecdysozoa</taxon>
        <taxon>Arthropoda</taxon>
        <taxon>Hexapoda</taxon>
        <taxon>Insecta</taxon>
        <taxon>Pterygota</taxon>
        <taxon>Neoptera</taxon>
        <taxon>Endopterygota</taxon>
        <taxon>Lepidoptera</taxon>
        <taxon>Glossata</taxon>
        <taxon>Ditrysia</taxon>
        <taxon>Noctuoidea</taxon>
        <taxon>Erebidae</taxon>
        <taxon>Arctiinae</taxon>
        <taxon>Arctia</taxon>
    </lineage>
</organism>
<dbReference type="AlphaFoldDB" id="A0A8S1BQH0"/>
<keyword evidence="3" id="KW-1185">Reference proteome</keyword>
<evidence type="ECO:0000313" key="2">
    <source>
        <dbReference type="EMBL" id="CAB3262184.1"/>
    </source>
</evidence>
<proteinExistence type="predicted"/>
<evidence type="ECO:0000313" key="3">
    <source>
        <dbReference type="Proteomes" id="UP000494106"/>
    </source>
</evidence>
<dbReference type="PANTHER" id="PTHR46599:SF3">
    <property type="entry name" value="PIGGYBAC TRANSPOSABLE ELEMENT-DERIVED PROTEIN 4"/>
    <property type="match status" value="1"/>
</dbReference>
<protein>
    <recommendedName>
        <fullName evidence="1">PiggyBac transposable element-derived protein domain-containing protein</fullName>
    </recommendedName>
</protein>
<dbReference type="OrthoDB" id="75807at2759"/>
<dbReference type="Pfam" id="PF13843">
    <property type="entry name" value="DDE_Tnp_1_7"/>
    <property type="match status" value="1"/>
</dbReference>
<sequence>MSRWKDTTSDEMWRFLSVLMIQSLVVTNVEREYWYPKYKQLRIGEIGDIMPFNRYLLLKRCLHFTDNATLPEHPSKLQKILPIVNHLNSKFSSLYLPEQNVAIDESLLLWKGRLSFSQRISTKRAREGIKSYELCESRTGYLWKMEVYSGKGHVHGPQEASADGVEPRQEVEIDEPENSTAQIVYNLLRPLFGRGHTVVMDNFYNSPLLSRLLKYKYHTDTMGTLRLNREFVPEALKVKTKKNMRQGEVCFSSTRDISILTYMDKNVVPMISTFHKPEVGGIAKYGYYRYKPKVILDYNIAMGGIDRKDQLLSSYPMERSRNLCWYKKLFRRLLNVSILNASIIYGHGRNRKITTRSFRLQLLEQILEKYRTSNQIQ</sequence>
<feature type="domain" description="PiggyBac transposable element-derived protein" evidence="1">
    <location>
        <begin position="3"/>
        <end position="341"/>
    </location>
</feature>
<reference evidence="2 3" key="1">
    <citation type="submission" date="2020-04" db="EMBL/GenBank/DDBJ databases">
        <authorList>
            <person name="Wallbank WR R."/>
            <person name="Pardo Diaz C."/>
            <person name="Kozak K."/>
            <person name="Martin S."/>
            <person name="Jiggins C."/>
            <person name="Moest M."/>
            <person name="Warren A I."/>
            <person name="Byers J.R.P. K."/>
            <person name="Montejo-Kovacevich G."/>
            <person name="Yen C E."/>
        </authorList>
    </citation>
    <scope>NUCLEOTIDE SEQUENCE [LARGE SCALE GENOMIC DNA]</scope>
</reference>
<evidence type="ECO:0000259" key="1">
    <source>
        <dbReference type="Pfam" id="PF13843"/>
    </source>
</evidence>
<comment type="caution">
    <text evidence="2">The sequence shown here is derived from an EMBL/GenBank/DDBJ whole genome shotgun (WGS) entry which is preliminary data.</text>
</comment>